<evidence type="ECO:0000259" key="1">
    <source>
        <dbReference type="Pfam" id="PF12339"/>
    </source>
</evidence>
<accession>A0A0F9V2H6</accession>
<dbReference type="Gene3D" id="1.10.287.110">
    <property type="entry name" value="DnaJ domain"/>
    <property type="match status" value="1"/>
</dbReference>
<dbReference type="InterPro" id="IPR021059">
    <property type="entry name" value="DnaJ-related_N"/>
</dbReference>
<gene>
    <name evidence="2" type="ORF">LCGC14_0135410</name>
</gene>
<comment type="caution">
    <text evidence="2">The sequence shown here is derived from an EMBL/GenBank/DDBJ whole genome shotgun (WGS) entry which is preliminary data.</text>
</comment>
<feature type="domain" description="DnaJ-related protein N-terminal" evidence="1">
    <location>
        <begin position="15"/>
        <end position="137"/>
    </location>
</feature>
<reference evidence="2" key="1">
    <citation type="journal article" date="2015" name="Nature">
        <title>Complex archaea that bridge the gap between prokaryotes and eukaryotes.</title>
        <authorList>
            <person name="Spang A."/>
            <person name="Saw J.H."/>
            <person name="Jorgensen S.L."/>
            <person name="Zaremba-Niedzwiedzka K."/>
            <person name="Martijn J."/>
            <person name="Lind A.E."/>
            <person name="van Eijk R."/>
            <person name="Schleper C."/>
            <person name="Guy L."/>
            <person name="Ettema T.J."/>
        </authorList>
    </citation>
    <scope>NUCLEOTIDE SEQUENCE</scope>
</reference>
<dbReference type="Pfam" id="PF12339">
    <property type="entry name" value="DNAJ_related"/>
    <property type="match status" value="1"/>
</dbReference>
<sequence>MDDLQPEELLPNGFSETLLELLRASPQGLGEYLLIRQLAERYPDSLFAEPGALQDPLRLFQLHFLLFHMLHRLADQLAELDQTLNIHALNIRLLPRDASAPGIALEDPLRRYYLDWQQWRETHAEDVQRLLDGFWRRQPKSMVTADELQQALIVMELQEPTDARAVKQRYRALVRVHHPDRGGNTARTQELNQAMLILQRYYGKI</sequence>
<evidence type="ECO:0000313" key="2">
    <source>
        <dbReference type="EMBL" id="KKN99450.1"/>
    </source>
</evidence>
<dbReference type="InterPro" id="IPR036869">
    <property type="entry name" value="J_dom_sf"/>
</dbReference>
<proteinExistence type="predicted"/>
<dbReference type="EMBL" id="LAZR01000046">
    <property type="protein sequence ID" value="KKN99450.1"/>
    <property type="molecule type" value="Genomic_DNA"/>
</dbReference>
<organism evidence="2">
    <name type="scientific">marine sediment metagenome</name>
    <dbReference type="NCBI Taxonomy" id="412755"/>
    <lineage>
        <taxon>unclassified sequences</taxon>
        <taxon>metagenomes</taxon>
        <taxon>ecological metagenomes</taxon>
    </lineage>
</organism>
<dbReference type="SUPFAM" id="SSF46565">
    <property type="entry name" value="Chaperone J-domain"/>
    <property type="match status" value="1"/>
</dbReference>
<name>A0A0F9V2H6_9ZZZZ</name>
<dbReference type="AlphaFoldDB" id="A0A0F9V2H6"/>
<protein>
    <recommendedName>
        <fullName evidence="1">DnaJ-related protein N-terminal domain-containing protein</fullName>
    </recommendedName>
</protein>